<dbReference type="Pfam" id="PF12420">
    <property type="entry name" value="DUF3671"/>
    <property type="match status" value="1"/>
</dbReference>
<protein>
    <submittedName>
        <fullName evidence="2">PIR Superfamily Protein</fullName>
    </submittedName>
</protein>
<dbReference type="AlphaFoldDB" id="A0A1A8WPM9"/>
<evidence type="ECO:0000256" key="1">
    <source>
        <dbReference type="SAM" id="Phobius"/>
    </source>
</evidence>
<accession>A0A1A8WPM9</accession>
<dbReference type="InterPro" id="IPR022139">
    <property type="entry name" value="Fam-L/Fam-M-like_plasmodium"/>
</dbReference>
<gene>
    <name evidence="2" type="ORF">PMALA_039120</name>
</gene>
<feature type="transmembrane region" description="Helical" evidence="1">
    <location>
        <begin position="154"/>
        <end position="181"/>
    </location>
</feature>
<evidence type="ECO:0000313" key="2">
    <source>
        <dbReference type="EMBL" id="SBS93278.1"/>
    </source>
</evidence>
<keyword evidence="1" id="KW-0812">Transmembrane</keyword>
<dbReference type="EMBL" id="FLQW01002443">
    <property type="protein sequence ID" value="SBS93278.1"/>
    <property type="molecule type" value="Genomic_DNA"/>
</dbReference>
<keyword evidence="1" id="KW-0472">Membrane</keyword>
<organism evidence="2 3">
    <name type="scientific">Plasmodium malariae</name>
    <dbReference type="NCBI Taxonomy" id="5858"/>
    <lineage>
        <taxon>Eukaryota</taxon>
        <taxon>Sar</taxon>
        <taxon>Alveolata</taxon>
        <taxon>Apicomplexa</taxon>
        <taxon>Aconoidasida</taxon>
        <taxon>Haemosporida</taxon>
        <taxon>Plasmodiidae</taxon>
        <taxon>Plasmodium</taxon>
        <taxon>Plasmodium (Plasmodium)</taxon>
    </lineage>
</organism>
<proteinExistence type="predicted"/>
<sequence>MNKTFDSRSHRLLSECKNKRKIVRLADKLPINEYDNLENKQNNRESKYKNNSRIASKKLEKKRSSDICKPFRAIDNYFERLLYKRFDHIYKYKKCIDLIQKKSLKSSAYISISLTFVLPGIIFLTALIITSLASYNQMNADDGESGGFIDFLSILIKLPGGVVPFILFILLSLVLVIYILVKFFKYHKK</sequence>
<name>A0A1A8WPM9_PLAMA</name>
<keyword evidence="1" id="KW-1133">Transmembrane helix</keyword>
<dbReference type="VEuPathDB" id="PlasmoDB:PmUG01_01032500"/>
<reference evidence="3" key="1">
    <citation type="submission" date="2016-05" db="EMBL/GenBank/DDBJ databases">
        <authorList>
            <person name="Naeem Raeece"/>
        </authorList>
    </citation>
    <scope>NUCLEOTIDE SEQUENCE [LARGE SCALE GENOMIC DNA]</scope>
</reference>
<dbReference type="Proteomes" id="UP000078597">
    <property type="component" value="Unassembled WGS sequence"/>
</dbReference>
<evidence type="ECO:0000313" key="3">
    <source>
        <dbReference type="Proteomes" id="UP000078597"/>
    </source>
</evidence>
<feature type="transmembrane region" description="Helical" evidence="1">
    <location>
        <begin position="108"/>
        <end position="134"/>
    </location>
</feature>